<accession>A0AAD6RZG4</accession>
<protein>
    <submittedName>
        <fullName evidence="3">Uncharacterized protein</fullName>
    </submittedName>
</protein>
<feature type="compositionally biased region" description="Basic and acidic residues" evidence="1">
    <location>
        <begin position="1"/>
        <end position="23"/>
    </location>
</feature>
<sequence>MDTFRRVADTKKRGQGSSRKDGGANHYRFRLPQTCSCSPRSLSPPPPPFAPGYAYVYASAQACTGAASPPSPPSLVPFPAHLVPFPRFYTAEHTDTDTKRKRKHPFVSIPIPILLDTHAAASRGSGTRMGKVEEGAEGAGAGVEGVANSPFTGDHTFTPSLALLVLPVVVVHLVVVTVVVPAAVVTTFTPTADALALLCHCPCPCRVELGDADTAVGDVRLAPPAGEDTAHTIPGGRCGDLYDGGDPAADVGLGASGWVRGKGVWPAPLCPTSPVATASSAATDAADGRKGAPPIDTPVAAARARRASRAWKGRKTQAPPNRPRPCASKPSPTLPIAPARS</sequence>
<evidence type="ECO:0000256" key="2">
    <source>
        <dbReference type="SAM" id="Phobius"/>
    </source>
</evidence>
<comment type="caution">
    <text evidence="3">The sequence shown here is derived from an EMBL/GenBank/DDBJ whole genome shotgun (WGS) entry which is preliminary data.</text>
</comment>
<feature type="region of interest" description="Disordered" evidence="1">
    <location>
        <begin position="1"/>
        <end position="26"/>
    </location>
</feature>
<keyword evidence="2" id="KW-0812">Transmembrane</keyword>
<feature type="compositionally biased region" description="Basic residues" evidence="1">
    <location>
        <begin position="303"/>
        <end position="315"/>
    </location>
</feature>
<dbReference type="AlphaFoldDB" id="A0AAD6RZG4"/>
<feature type="region of interest" description="Disordered" evidence="1">
    <location>
        <begin position="280"/>
        <end position="341"/>
    </location>
</feature>
<keyword evidence="2" id="KW-1133">Transmembrane helix</keyword>
<organism evidence="3 4">
    <name type="scientific">Mycena alexandri</name>
    <dbReference type="NCBI Taxonomy" id="1745969"/>
    <lineage>
        <taxon>Eukaryota</taxon>
        <taxon>Fungi</taxon>
        <taxon>Dikarya</taxon>
        <taxon>Basidiomycota</taxon>
        <taxon>Agaricomycotina</taxon>
        <taxon>Agaricomycetes</taxon>
        <taxon>Agaricomycetidae</taxon>
        <taxon>Agaricales</taxon>
        <taxon>Marasmiineae</taxon>
        <taxon>Mycenaceae</taxon>
        <taxon>Mycena</taxon>
    </lineage>
</organism>
<name>A0AAD6RZG4_9AGAR</name>
<proteinExistence type="predicted"/>
<dbReference type="EMBL" id="JARJCM010000350">
    <property type="protein sequence ID" value="KAJ7018208.1"/>
    <property type="molecule type" value="Genomic_DNA"/>
</dbReference>
<reference evidence="3" key="1">
    <citation type="submission" date="2023-03" db="EMBL/GenBank/DDBJ databases">
        <title>Massive genome expansion in bonnet fungi (Mycena s.s.) driven by repeated elements and novel gene families across ecological guilds.</title>
        <authorList>
            <consortium name="Lawrence Berkeley National Laboratory"/>
            <person name="Harder C.B."/>
            <person name="Miyauchi S."/>
            <person name="Viragh M."/>
            <person name="Kuo A."/>
            <person name="Thoen E."/>
            <person name="Andreopoulos B."/>
            <person name="Lu D."/>
            <person name="Skrede I."/>
            <person name="Drula E."/>
            <person name="Henrissat B."/>
            <person name="Morin E."/>
            <person name="Kohler A."/>
            <person name="Barry K."/>
            <person name="LaButti K."/>
            <person name="Morin E."/>
            <person name="Salamov A."/>
            <person name="Lipzen A."/>
            <person name="Mereny Z."/>
            <person name="Hegedus B."/>
            <person name="Baldrian P."/>
            <person name="Stursova M."/>
            <person name="Weitz H."/>
            <person name="Taylor A."/>
            <person name="Grigoriev I.V."/>
            <person name="Nagy L.G."/>
            <person name="Martin F."/>
            <person name="Kauserud H."/>
        </authorList>
    </citation>
    <scope>NUCLEOTIDE SEQUENCE</scope>
    <source>
        <strain evidence="3">CBHHK200</strain>
    </source>
</reference>
<evidence type="ECO:0000313" key="4">
    <source>
        <dbReference type="Proteomes" id="UP001218188"/>
    </source>
</evidence>
<gene>
    <name evidence="3" type="ORF">C8F04DRAFT_1277972</name>
</gene>
<evidence type="ECO:0000313" key="3">
    <source>
        <dbReference type="EMBL" id="KAJ7018208.1"/>
    </source>
</evidence>
<dbReference type="Proteomes" id="UP001218188">
    <property type="component" value="Unassembled WGS sequence"/>
</dbReference>
<keyword evidence="2" id="KW-0472">Membrane</keyword>
<evidence type="ECO:0000256" key="1">
    <source>
        <dbReference type="SAM" id="MobiDB-lite"/>
    </source>
</evidence>
<keyword evidence="4" id="KW-1185">Reference proteome</keyword>
<feature type="transmembrane region" description="Helical" evidence="2">
    <location>
        <begin position="161"/>
        <end position="184"/>
    </location>
</feature>